<keyword evidence="2" id="KW-1185">Reference proteome</keyword>
<accession>A0ABP0P883</accession>
<protein>
    <submittedName>
        <fullName evidence="1">Uncharacterized protein</fullName>
    </submittedName>
</protein>
<sequence>MLQLLRVSVATLIACVFGWQLQCLVLSTSRLQHILNDPGQTSKAYADHAGRALSLVCAKRRGTILQEFCKKELARLHPHSTIEEPTQGTRSNGARRSALDADYDFTLDVRKIECKSAQMSWDKFLKCWHVHFHAVKMPWPGFRDQAPFDDLYLIMFSPDSLHIIKHDFQTGVTTAGKRTGSSSHEITVRGARGQECWQISRSQILDKLLAPGHCELVARIDLSATKARAFLAQQMEGLATRQDTEYERVPLSQMTPALRGLRIEEIAFEVDRQVLHPNSSFSRTSSKVDWVRGEVRVEVKHGMMRFDKGRRRWRCSFRNIKCDLFDELGLAIYSPFGIHFLKHPGGQVRFSLTGLKEQAVGKEMHVLGSQKLLDVREALDDMLKKMEEWGCQRLATILW</sequence>
<dbReference type="Proteomes" id="UP001642484">
    <property type="component" value="Unassembled WGS sequence"/>
</dbReference>
<evidence type="ECO:0000313" key="2">
    <source>
        <dbReference type="Proteomes" id="UP001642484"/>
    </source>
</evidence>
<proteinExistence type="predicted"/>
<comment type="caution">
    <text evidence="1">The sequence shown here is derived from an EMBL/GenBank/DDBJ whole genome shotgun (WGS) entry which is preliminary data.</text>
</comment>
<dbReference type="EMBL" id="CAXAMN010022569">
    <property type="protein sequence ID" value="CAK9070880.1"/>
    <property type="molecule type" value="Genomic_DNA"/>
</dbReference>
<name>A0ABP0P883_9DINO</name>
<gene>
    <name evidence="1" type="ORF">CCMP2556_LOCUS34880</name>
</gene>
<reference evidence="1 2" key="1">
    <citation type="submission" date="2024-02" db="EMBL/GenBank/DDBJ databases">
        <authorList>
            <person name="Chen Y."/>
            <person name="Shah S."/>
            <person name="Dougan E. K."/>
            <person name="Thang M."/>
            <person name="Chan C."/>
        </authorList>
    </citation>
    <scope>NUCLEOTIDE SEQUENCE [LARGE SCALE GENOMIC DNA]</scope>
</reference>
<evidence type="ECO:0000313" key="1">
    <source>
        <dbReference type="EMBL" id="CAK9070880.1"/>
    </source>
</evidence>
<organism evidence="1 2">
    <name type="scientific">Durusdinium trenchii</name>
    <dbReference type="NCBI Taxonomy" id="1381693"/>
    <lineage>
        <taxon>Eukaryota</taxon>
        <taxon>Sar</taxon>
        <taxon>Alveolata</taxon>
        <taxon>Dinophyceae</taxon>
        <taxon>Suessiales</taxon>
        <taxon>Symbiodiniaceae</taxon>
        <taxon>Durusdinium</taxon>
    </lineage>
</organism>